<keyword evidence="3" id="KW-1185">Reference proteome</keyword>
<protein>
    <submittedName>
        <fullName evidence="2">Uncharacterized protein</fullName>
    </submittedName>
</protein>
<accession>A0A133U5K2</accession>
<feature type="transmembrane region" description="Helical" evidence="1">
    <location>
        <begin position="75"/>
        <end position="96"/>
    </location>
</feature>
<dbReference type="AlphaFoldDB" id="A0A133U5K2"/>
<reference evidence="2 3" key="1">
    <citation type="journal article" date="2016" name="Sci. Rep.">
        <title>Metabolic traits of an uncultured archaeal lineage -MSBL1- from brine pools of the Red Sea.</title>
        <authorList>
            <person name="Mwirichia R."/>
            <person name="Alam I."/>
            <person name="Rashid M."/>
            <person name="Vinu M."/>
            <person name="Ba-Alawi W."/>
            <person name="Anthony Kamau A."/>
            <person name="Kamanda Ngugi D."/>
            <person name="Goker M."/>
            <person name="Klenk H.P."/>
            <person name="Bajic V."/>
            <person name="Stingl U."/>
        </authorList>
    </citation>
    <scope>NUCLEOTIDE SEQUENCE [LARGE SCALE GENOMIC DNA]</scope>
    <source>
        <strain evidence="2">SCGC-AAA259D14</strain>
    </source>
</reference>
<sequence length="130" mass="15139">MFFITQTIKNILMDIELIFSLIIPIATIIAVFFGYKSGRESQEKRDEKVEKKLGKTKSIDSQTYFVLRPLLSIPLGWTILSFIFSLNGVTIVQPYMVNSTPLWNWVVFLFVTFFVGMLVWIVGEKIYLRF</sequence>
<dbReference type="Proteomes" id="UP000070589">
    <property type="component" value="Unassembled WGS sequence"/>
</dbReference>
<evidence type="ECO:0000256" key="1">
    <source>
        <dbReference type="SAM" id="Phobius"/>
    </source>
</evidence>
<feature type="transmembrane region" description="Helical" evidence="1">
    <location>
        <begin position="102"/>
        <end position="123"/>
    </location>
</feature>
<comment type="caution">
    <text evidence="2">The sequence shown here is derived from an EMBL/GenBank/DDBJ whole genome shotgun (WGS) entry which is preliminary data.</text>
</comment>
<organism evidence="2 3">
    <name type="scientific">candidate division MSBL1 archaeon SCGC-AAA259D14</name>
    <dbReference type="NCBI Taxonomy" id="1698261"/>
    <lineage>
        <taxon>Archaea</taxon>
        <taxon>Methanobacteriati</taxon>
        <taxon>Methanobacteriota</taxon>
        <taxon>candidate division MSBL1</taxon>
    </lineage>
</organism>
<feature type="transmembrane region" description="Helical" evidence="1">
    <location>
        <begin position="17"/>
        <end position="35"/>
    </location>
</feature>
<name>A0A133U5K2_9EURY</name>
<evidence type="ECO:0000313" key="2">
    <source>
        <dbReference type="EMBL" id="KXA89467.1"/>
    </source>
</evidence>
<dbReference type="EMBL" id="LHXL01000036">
    <property type="protein sequence ID" value="KXA89467.1"/>
    <property type="molecule type" value="Genomic_DNA"/>
</dbReference>
<proteinExistence type="predicted"/>
<keyword evidence="1" id="KW-1133">Transmembrane helix</keyword>
<gene>
    <name evidence="2" type="ORF">AKJ62_03110</name>
</gene>
<keyword evidence="1" id="KW-0472">Membrane</keyword>
<evidence type="ECO:0000313" key="3">
    <source>
        <dbReference type="Proteomes" id="UP000070589"/>
    </source>
</evidence>
<keyword evidence="1" id="KW-0812">Transmembrane</keyword>